<comment type="caution">
    <text evidence="4">The sequence shown here is derived from an EMBL/GenBank/DDBJ whole genome shotgun (WGS) entry which is preliminary data.</text>
</comment>
<dbReference type="EMBL" id="BAAANB010000021">
    <property type="protein sequence ID" value="GAA2037340.1"/>
    <property type="molecule type" value="Genomic_DNA"/>
</dbReference>
<evidence type="ECO:0000256" key="1">
    <source>
        <dbReference type="SAM" id="Coils"/>
    </source>
</evidence>
<feature type="compositionally biased region" description="Basic and acidic residues" evidence="2">
    <location>
        <begin position="128"/>
        <end position="140"/>
    </location>
</feature>
<evidence type="ECO:0000256" key="3">
    <source>
        <dbReference type="SAM" id="Phobius"/>
    </source>
</evidence>
<feature type="region of interest" description="Disordered" evidence="2">
    <location>
        <begin position="128"/>
        <end position="149"/>
    </location>
</feature>
<feature type="compositionally biased region" description="Gly residues" evidence="2">
    <location>
        <begin position="817"/>
        <end position="827"/>
    </location>
</feature>
<keyword evidence="3" id="KW-0472">Membrane</keyword>
<evidence type="ECO:0008006" key="6">
    <source>
        <dbReference type="Google" id="ProtNLM"/>
    </source>
</evidence>
<proteinExistence type="predicted"/>
<feature type="coiled-coil region" evidence="1">
    <location>
        <begin position="957"/>
        <end position="984"/>
    </location>
</feature>
<organism evidence="4 5">
    <name type="scientific">Terrabacter terrae</name>
    <dbReference type="NCBI Taxonomy" id="318434"/>
    <lineage>
        <taxon>Bacteria</taxon>
        <taxon>Bacillati</taxon>
        <taxon>Actinomycetota</taxon>
        <taxon>Actinomycetes</taxon>
        <taxon>Micrococcales</taxon>
        <taxon>Intrasporangiaceae</taxon>
        <taxon>Terrabacter</taxon>
    </lineage>
</organism>
<evidence type="ECO:0000313" key="5">
    <source>
        <dbReference type="Proteomes" id="UP001501285"/>
    </source>
</evidence>
<keyword evidence="1" id="KW-0175">Coiled coil</keyword>
<gene>
    <name evidence="4" type="ORF">GCM10009740_31390</name>
</gene>
<evidence type="ECO:0000313" key="4">
    <source>
        <dbReference type="EMBL" id="GAA2037340.1"/>
    </source>
</evidence>
<feature type="region of interest" description="Disordered" evidence="2">
    <location>
        <begin position="810"/>
        <end position="831"/>
    </location>
</feature>
<keyword evidence="3" id="KW-0812">Transmembrane</keyword>
<dbReference type="Proteomes" id="UP001501285">
    <property type="component" value="Unassembled WGS sequence"/>
</dbReference>
<keyword evidence="3" id="KW-1133">Transmembrane helix</keyword>
<reference evidence="4 5" key="1">
    <citation type="journal article" date="2019" name="Int. J. Syst. Evol. Microbiol.">
        <title>The Global Catalogue of Microorganisms (GCM) 10K type strain sequencing project: providing services to taxonomists for standard genome sequencing and annotation.</title>
        <authorList>
            <consortium name="The Broad Institute Genomics Platform"/>
            <consortium name="The Broad Institute Genome Sequencing Center for Infectious Disease"/>
            <person name="Wu L."/>
            <person name="Ma J."/>
        </authorList>
    </citation>
    <scope>NUCLEOTIDE SEQUENCE [LARGE SCALE GENOMIC DNA]</scope>
    <source>
        <strain evidence="4 5">JCM 14283</strain>
    </source>
</reference>
<evidence type="ECO:0000256" key="2">
    <source>
        <dbReference type="SAM" id="MobiDB-lite"/>
    </source>
</evidence>
<sequence>MSETSVGAIVGYLQLDASNWHREIAQADREVEKLDGKDAHVSIKVDGGAKAKAEIDAVAAASEKLKDADVRLAIAQARLNEVRDRGNAKQSQILTAERAVMVARRNVTKATQDYTDASRAASAAAEKLADANDHVDESNKRITRSSGEAHRRTNALVTAVVALGPALVPVAAGAVGLGAAFGGMGAAGVLAIVGINNEIKQGTSLGLEYKATLDKGKTAVMGLAQTAAGNVLAPLQSAVGDLQRRMPTLNGMIGDFSTLTGKSAGALTSGLLSAFVALNPLMHDAGIYVLDLTNRFNGAMSGGGVVAFGDYVRSVFPQVMDDIESIVTAAGHLVAGLAPLGMGTLSTLRLLSDLISALPVDVLSSLATTAGSVYLGFQAWKGLSGLVSNLGGALEKVGISGERAAGGLRALNIASGIIGVVLAGLSMVMSTMSTNTAEAQAATNNLADALIRSNGAITDSVRLAALKNAQDSGAIDTARMLGISTQQVVNAYLGQAGALGDLSAQRDAALAKQKALVDAGKADASTMTDVETAYLNLKNQLAAAGIQWDGTKVKVQQHKDALSQTATTTSAAALATQDLAYRLGTTPAILQMVTDAQKKAADQHAAATLQMRMENDAAGLLKQSLDELNGKALNAADAQNAFDSSLANMGDHVTKTGKKVTFTTTSINNMSAASVALRGQLNGQVANLQRVVEANGGLTNSTGKARSQMISMRKQIIDNAVAHGVDRKAVTAYIDKLLKIPKTVPPTKLDADKAAAQRKVQEFVGVVNGVPTWRTVTLSVIVSGLQNAVGSIQSAISNLGGVVAHSAAPTKKKGAGHADGGTVVGEGGPREDKVNVWLSPGEEVIKNGPAQKHRGLLKAINAGKFADGGTIGGPRMGGAFATGGTVAPLGQFLSDYVASLGERVTAAIMASLRGSVGTARTGVTTAQRNLTTRSANRGDTYRRDRAAIADAAYDSRHARTHAQRAAAQKRLADAEAKYERDRRNGNLQYLRDLGAVTAAKDKLTKATAAVGAAEARARRQAESPLTQFSKANAIGIKNAGAFIANLQKLASRGYGTLAQQLAAMGGEEAERIAAQAAGASTKTLSGLTAQVSTATTQAKKLENINGITTILGSVKSKNLSVRELSAQSGMSTQEILDALALIKGDLKGTKNATRLLGDLGNYQSGRLFQNGGQVPGFAGGTLIGPGTGTSDSILAMVAQSRKVLRVSAGEFLSTDASRRRNEVALQAGNRGATLQVAGASRPDGPIELGEASLQRLASMLSRMPVQSTISAGTFDRAMGGRR</sequence>
<feature type="coiled-coil region" evidence="1">
    <location>
        <begin position="17"/>
        <end position="85"/>
    </location>
</feature>
<dbReference type="RefSeq" id="WP_343993019.1">
    <property type="nucleotide sequence ID" value="NZ_BAAANB010000021.1"/>
</dbReference>
<name>A0ABN2UJX0_9MICO</name>
<accession>A0ABN2UJX0</accession>
<keyword evidence="5" id="KW-1185">Reference proteome</keyword>
<protein>
    <recommendedName>
        <fullName evidence="6">Tape measure protein</fullName>
    </recommendedName>
</protein>
<feature type="transmembrane region" description="Helical" evidence="3">
    <location>
        <begin position="153"/>
        <end position="171"/>
    </location>
</feature>